<dbReference type="FunFam" id="3.30.160.60:FF:000029">
    <property type="entry name" value="GLI family zinc finger 4"/>
    <property type="match status" value="1"/>
</dbReference>
<evidence type="ECO:0000259" key="13">
    <source>
        <dbReference type="PROSITE" id="PS50157"/>
    </source>
</evidence>
<dbReference type="InterPro" id="IPR036236">
    <property type="entry name" value="Znf_C2H2_sf"/>
</dbReference>
<evidence type="ECO:0000256" key="2">
    <source>
        <dbReference type="ARBA" id="ARBA00006991"/>
    </source>
</evidence>
<dbReference type="Proteomes" id="UP000010556">
    <property type="component" value="Unassembled WGS sequence"/>
</dbReference>
<evidence type="ECO:0000256" key="8">
    <source>
        <dbReference type="ARBA" id="ARBA00022843"/>
    </source>
</evidence>
<feature type="compositionally biased region" description="Pro residues" evidence="12">
    <location>
        <begin position="547"/>
        <end position="558"/>
    </location>
</feature>
<evidence type="ECO:0000256" key="10">
    <source>
        <dbReference type="ARBA" id="ARBA00023242"/>
    </source>
</evidence>
<dbReference type="FunFam" id="3.30.160.60:FF:000358">
    <property type="entry name" value="zinc finger protein 24"/>
    <property type="match status" value="1"/>
</dbReference>
<dbReference type="FunFam" id="3.30.160.60:FF:002239">
    <property type="entry name" value="Zinc finger protein 226"/>
    <property type="match status" value="2"/>
</dbReference>
<keyword evidence="8" id="KW-0832">Ubl conjugation</keyword>
<dbReference type="Gene3D" id="3.30.160.60">
    <property type="entry name" value="Classic Zinc Finger"/>
    <property type="match status" value="7"/>
</dbReference>
<keyword evidence="3" id="KW-1017">Isopeptide bond</keyword>
<feature type="domain" description="C2H2-type" evidence="13">
    <location>
        <begin position="638"/>
        <end position="665"/>
    </location>
</feature>
<organism evidence="14 15">
    <name type="scientific">Myotis davidii</name>
    <name type="common">David's myotis</name>
    <dbReference type="NCBI Taxonomy" id="225400"/>
    <lineage>
        <taxon>Eukaryota</taxon>
        <taxon>Metazoa</taxon>
        <taxon>Chordata</taxon>
        <taxon>Craniata</taxon>
        <taxon>Vertebrata</taxon>
        <taxon>Euteleostomi</taxon>
        <taxon>Mammalia</taxon>
        <taxon>Eutheria</taxon>
        <taxon>Laurasiatheria</taxon>
        <taxon>Chiroptera</taxon>
        <taxon>Yangochiroptera</taxon>
        <taxon>Vespertilionidae</taxon>
        <taxon>Myotis</taxon>
    </lineage>
</organism>
<evidence type="ECO:0000256" key="4">
    <source>
        <dbReference type="ARBA" id="ARBA00022723"/>
    </source>
</evidence>
<evidence type="ECO:0000313" key="15">
    <source>
        <dbReference type="Proteomes" id="UP000010556"/>
    </source>
</evidence>
<feature type="compositionally biased region" description="Low complexity" evidence="12">
    <location>
        <begin position="611"/>
        <end position="624"/>
    </location>
</feature>
<keyword evidence="4" id="KW-0479">Metal-binding</keyword>
<dbReference type="GO" id="GO:0008270">
    <property type="term" value="F:zinc ion binding"/>
    <property type="evidence" value="ECO:0007669"/>
    <property type="project" value="UniProtKB-KW"/>
</dbReference>
<dbReference type="GO" id="GO:0043565">
    <property type="term" value="F:sequence-specific DNA binding"/>
    <property type="evidence" value="ECO:0007669"/>
    <property type="project" value="UniProtKB-ARBA"/>
</dbReference>
<keyword evidence="7" id="KW-0862">Zinc</keyword>
<feature type="compositionally biased region" description="Polar residues" evidence="12">
    <location>
        <begin position="581"/>
        <end position="595"/>
    </location>
</feature>
<comment type="subcellular location">
    <subcellularLocation>
        <location evidence="1">Nucleus</location>
    </subcellularLocation>
</comment>
<dbReference type="AlphaFoldDB" id="L5LPA6"/>
<evidence type="ECO:0000256" key="6">
    <source>
        <dbReference type="ARBA" id="ARBA00022771"/>
    </source>
</evidence>
<protein>
    <recommendedName>
        <fullName evidence="13">C2H2-type domain-containing protein</fullName>
    </recommendedName>
</protein>
<dbReference type="FunFam" id="3.30.160.60:FF:000016">
    <property type="entry name" value="zinc finger protein 37 homolog"/>
    <property type="match status" value="1"/>
</dbReference>
<dbReference type="SUPFAM" id="SSF57667">
    <property type="entry name" value="beta-beta-alpha zinc fingers"/>
    <property type="match status" value="5"/>
</dbReference>
<evidence type="ECO:0000256" key="5">
    <source>
        <dbReference type="ARBA" id="ARBA00022737"/>
    </source>
</evidence>
<feature type="domain" description="C2H2-type" evidence="13">
    <location>
        <begin position="666"/>
        <end position="693"/>
    </location>
</feature>
<dbReference type="eggNOG" id="ENOG502RM40">
    <property type="taxonomic scope" value="Eukaryota"/>
</dbReference>
<dbReference type="PROSITE" id="PS50157">
    <property type="entry name" value="ZINC_FINGER_C2H2_2"/>
    <property type="match status" value="7"/>
</dbReference>
<dbReference type="PANTHER" id="PTHR35079:SF1">
    <property type="entry name" value="LUNG ADENOMA SUSCEPTIBILITY PROTEIN 2"/>
    <property type="match status" value="1"/>
</dbReference>
<gene>
    <name evidence="14" type="ORF">MDA_GLEAN10016535</name>
</gene>
<evidence type="ECO:0000256" key="7">
    <source>
        <dbReference type="ARBA" id="ARBA00022833"/>
    </source>
</evidence>
<dbReference type="Pfam" id="PF00096">
    <property type="entry name" value="zf-C2H2"/>
    <property type="match status" value="7"/>
</dbReference>
<dbReference type="Pfam" id="PF15792">
    <property type="entry name" value="LAS2"/>
    <property type="match status" value="2"/>
</dbReference>
<reference evidence="15" key="1">
    <citation type="journal article" date="2013" name="Science">
        <title>Comparative analysis of bat genomes provides insight into the evolution of flight and immunity.</title>
        <authorList>
            <person name="Zhang G."/>
            <person name="Cowled C."/>
            <person name="Shi Z."/>
            <person name="Huang Z."/>
            <person name="Bishop-Lilly K.A."/>
            <person name="Fang X."/>
            <person name="Wynne J.W."/>
            <person name="Xiong Z."/>
            <person name="Baker M.L."/>
            <person name="Zhao W."/>
            <person name="Tachedjian M."/>
            <person name="Zhu Y."/>
            <person name="Zhou P."/>
            <person name="Jiang X."/>
            <person name="Ng J."/>
            <person name="Yang L."/>
            <person name="Wu L."/>
            <person name="Xiao J."/>
            <person name="Feng Y."/>
            <person name="Chen Y."/>
            <person name="Sun X."/>
            <person name="Zhang Y."/>
            <person name="Marsh G.A."/>
            <person name="Crameri G."/>
            <person name="Broder C.C."/>
            <person name="Frey K.G."/>
            <person name="Wang L.F."/>
            <person name="Wang J."/>
        </authorList>
    </citation>
    <scope>NUCLEOTIDE SEQUENCE [LARGE SCALE GENOMIC DNA]</scope>
</reference>
<dbReference type="FunFam" id="3.30.160.60:FF:000824">
    <property type="entry name" value="Zinc finger protein 184"/>
    <property type="match status" value="1"/>
</dbReference>
<dbReference type="FunFam" id="3.30.160.60:FF:000512">
    <property type="entry name" value="zinc finger protein 197 isoform X1"/>
    <property type="match status" value="1"/>
</dbReference>
<dbReference type="EMBL" id="KB109459">
    <property type="protein sequence ID" value="ELK28274.1"/>
    <property type="molecule type" value="Genomic_DNA"/>
</dbReference>
<dbReference type="GO" id="GO:0005634">
    <property type="term" value="C:nucleus"/>
    <property type="evidence" value="ECO:0007669"/>
    <property type="project" value="UniProtKB-SubCell"/>
</dbReference>
<dbReference type="SMART" id="SM00355">
    <property type="entry name" value="ZnF_C2H2"/>
    <property type="match status" value="7"/>
</dbReference>
<sequence>MAKPNTKHRVCSRESSVSSLLASCSLSGSNSSTADGSVQYKDKLYSSASQALQAYIDDFDLSRMYPGVSTGKINIGKCPANMPEFSNYIYKPNHAFEKFHHKKSSLSSSSRRRTINDIDSISLTTDDLLKLPADGSFPFTCVGPGHQVTKKTKKCIGRLSLSDTEKNQNFQEPCIARSKDNLVTPVVYTNINGKQCHKLKNLKLVNKTNKCVSEPSFFKKSSFKDSSELDFEKNYPRWLTGHKSDLNVSGITSIPDFKYPVWLHNQDLLPDTDRQSIYKIFKDEHCSPRHSYQAQRTSRPMNKLDCFEYSLEPSNISDFLSGDKRFVNEYKCDSEHSQCHCENPLLPGQSKKPFNGDKIELLILKAKRNLEHCTKLPKSMKQDDSPCSLDKLEAERSWENVPVTFKSPVPINSDDSPQQAPRTKYAKSFLEDFLNDDDQSCTLSGGKHHGPVEALKQMLFNLQAVQESFNQNKTVEPKGEIKQAVSATPAVPGNRAWPCFFPPFPCGPGSLSLYPKVLPQPQIICFQVWGQNAEDVAAQEITQELPSGPPQPAMPQPAMPQLTCPSLERHSSRPRDEDTRTQNVKSASRQKTSSGVELHGDVPNTVHRNASQSSTSRGTGSQGTLDRRYRNPSRKKQRECDECGKMFSQSSALMLHQRIHSGEKPFACDVCAKAFSRSAVLIQHRRIHTGERPYKCHECGKAFSQSSNLFRHRKSHTCVGPGRDDPTWRTSLLRGAPHEVEACHQKIQLCPVLRVTPDTEVSLCRRKREVLVEEIASQEEAQGLPSSELDAVENQLKWASWELHSLRHCDDDARTENGALAPKHEIPSAVESHEVPGTLSVGVPQIFKYGEACFPKGRFERKRNPSRKKQHICDECGKHFSQGSALILHQRIHSGEKPYGCVECGKAFSRSSILVQHQRVHTGEKPYKCLECGKAFSQNSGLINHQRIHTGEKPYECVQCGKSYSQSSNLFRHQRRHNAEKLLNVVKV</sequence>
<keyword evidence="9" id="KW-0238">DNA-binding</keyword>
<keyword evidence="5" id="KW-0677">Repeat</keyword>
<evidence type="ECO:0000256" key="9">
    <source>
        <dbReference type="ARBA" id="ARBA00023125"/>
    </source>
</evidence>
<feature type="compositionally biased region" description="Basic and acidic residues" evidence="12">
    <location>
        <begin position="567"/>
        <end position="580"/>
    </location>
</feature>
<feature type="domain" description="C2H2-type" evidence="13">
    <location>
        <begin position="694"/>
        <end position="721"/>
    </location>
</feature>
<keyword evidence="15" id="KW-1185">Reference proteome</keyword>
<feature type="region of interest" description="Disordered" evidence="12">
    <location>
        <begin position="544"/>
        <end position="641"/>
    </location>
</feature>
<dbReference type="InterPro" id="IPR031587">
    <property type="entry name" value="LAS2"/>
</dbReference>
<keyword evidence="10" id="KW-0539">Nucleus</keyword>
<evidence type="ECO:0000256" key="1">
    <source>
        <dbReference type="ARBA" id="ARBA00004123"/>
    </source>
</evidence>
<dbReference type="PROSITE" id="PS00028">
    <property type="entry name" value="ZINC_FINGER_C2H2_1"/>
    <property type="match status" value="7"/>
</dbReference>
<evidence type="ECO:0000313" key="14">
    <source>
        <dbReference type="EMBL" id="ELK28274.1"/>
    </source>
</evidence>
<proteinExistence type="inferred from homology"/>
<feature type="domain" description="C2H2-type" evidence="13">
    <location>
        <begin position="899"/>
        <end position="926"/>
    </location>
</feature>
<evidence type="ECO:0000256" key="3">
    <source>
        <dbReference type="ARBA" id="ARBA00022499"/>
    </source>
</evidence>
<accession>L5LPA6</accession>
<feature type="domain" description="C2H2-type" evidence="13">
    <location>
        <begin position="871"/>
        <end position="898"/>
    </location>
</feature>
<keyword evidence="6 11" id="KW-0863">Zinc-finger</keyword>
<feature type="domain" description="C2H2-type" evidence="13">
    <location>
        <begin position="927"/>
        <end position="954"/>
    </location>
</feature>
<feature type="domain" description="C2H2-type" evidence="13">
    <location>
        <begin position="955"/>
        <end position="982"/>
    </location>
</feature>
<name>L5LPA6_MYODS</name>
<dbReference type="InterPro" id="IPR052679">
    <property type="entry name" value="Cell_Prolif_Regulator"/>
</dbReference>
<evidence type="ECO:0000256" key="12">
    <source>
        <dbReference type="SAM" id="MobiDB-lite"/>
    </source>
</evidence>
<comment type="similarity">
    <text evidence="2">Belongs to the krueppel C2H2-type zinc-finger protein family.</text>
</comment>
<dbReference type="PANTHER" id="PTHR35079">
    <property type="entry name" value="LUNG ADENOMA SUSCEPTIBILITY PROTEIN 2"/>
    <property type="match status" value="1"/>
</dbReference>
<dbReference type="InterPro" id="IPR013087">
    <property type="entry name" value="Znf_C2H2_type"/>
</dbReference>
<evidence type="ECO:0000256" key="11">
    <source>
        <dbReference type="PROSITE-ProRule" id="PRU00042"/>
    </source>
</evidence>
<dbReference type="GO" id="GO:0045892">
    <property type="term" value="P:negative regulation of DNA-templated transcription"/>
    <property type="evidence" value="ECO:0007669"/>
    <property type="project" value="UniProtKB-ARBA"/>
</dbReference>